<evidence type="ECO:0008006" key="4">
    <source>
        <dbReference type="Google" id="ProtNLM"/>
    </source>
</evidence>
<dbReference type="EMBL" id="FNTY01000002">
    <property type="protein sequence ID" value="SEE44580.1"/>
    <property type="molecule type" value="Genomic_DNA"/>
</dbReference>
<evidence type="ECO:0000256" key="1">
    <source>
        <dbReference type="SAM" id="SignalP"/>
    </source>
</evidence>
<evidence type="ECO:0000313" key="2">
    <source>
        <dbReference type="EMBL" id="SEE44580.1"/>
    </source>
</evidence>
<sequence length="616" mass="68903">MRKLICSLSAAVLLSSSAIAWSASKVSSKDLPPNAAELMHEAQRLSGEALWEQATVKARAAMEAARASEDLDGPEFEAGYLLVILLHMQGKYVEARNAAEEQIARWDAKSASAGQTGSRDPRSLKMLSLAIEASMMTGDSEKVMRFHEKLYAVASPYPESWRLAPEEPRLRYELADFWMPLMLGQWKLMAFEPVDSRGVGMRVLYTHISAGSNLSADISLSYKEKLRAMNAAQRQEFLESYREVPIAPALVRAMPDLPFAAATSIKVEKAGGCKGEHCVAVHWKALNGDWMMDINVNFQSPEKDQAAEHVRQLFAALKWHSAPLLFRERTMAEQNREMDSYWAAPGGQSKAAELAEKALPDAFFPEEIARLNTYIGVAQYRRGDLIAARRSLELALLAREHISILGAYYETTLDYAADIAYRQGRDADAIALNRTLMEWQEDNAGLGWGITDDENALISWLDDVQLPWRVGNHRLRVTGAGRFSYENLSTRARLGLTVGLEPSTDVEMESVMRAFMEKKLRLQAGDVRKTAFSPKSAKKGNQRGIGRKWQFDVKKLDDEKVAADKTPVTDSLLPPPTKMTFWIVDRKDRRSILRAPIVHGDQSEIEADQIARALSW</sequence>
<dbReference type="Proteomes" id="UP000198985">
    <property type="component" value="Unassembled WGS sequence"/>
</dbReference>
<organism evidence="2 3">
    <name type="scientific">Pseudomonas migulae</name>
    <dbReference type="NCBI Taxonomy" id="78543"/>
    <lineage>
        <taxon>Bacteria</taxon>
        <taxon>Pseudomonadati</taxon>
        <taxon>Pseudomonadota</taxon>
        <taxon>Gammaproteobacteria</taxon>
        <taxon>Pseudomonadales</taxon>
        <taxon>Pseudomonadaceae</taxon>
        <taxon>Pseudomonas</taxon>
    </lineage>
</organism>
<keyword evidence="1" id="KW-0732">Signal</keyword>
<protein>
    <recommendedName>
        <fullName evidence="4">Tetratricopeptide repeat-containing protein</fullName>
    </recommendedName>
</protein>
<name>A0A1H5IWN7_9PSED</name>
<reference evidence="2 3" key="1">
    <citation type="submission" date="2016-10" db="EMBL/GenBank/DDBJ databases">
        <authorList>
            <person name="de Groot N.N."/>
        </authorList>
    </citation>
    <scope>NUCLEOTIDE SEQUENCE [LARGE SCALE GENOMIC DNA]</scope>
    <source>
        <strain evidence="2 3">BS3662</strain>
    </source>
</reference>
<feature type="signal peptide" evidence="1">
    <location>
        <begin position="1"/>
        <end position="22"/>
    </location>
</feature>
<gene>
    <name evidence="2" type="ORF">SAMN04490194_2269</name>
</gene>
<evidence type="ECO:0000313" key="3">
    <source>
        <dbReference type="Proteomes" id="UP000198985"/>
    </source>
</evidence>
<proteinExistence type="predicted"/>
<feature type="chain" id="PRO_5011782866" description="Tetratricopeptide repeat-containing protein" evidence="1">
    <location>
        <begin position="23"/>
        <end position="616"/>
    </location>
</feature>
<dbReference type="InterPro" id="IPR011990">
    <property type="entry name" value="TPR-like_helical_dom_sf"/>
</dbReference>
<accession>A0A1H5IWN7</accession>
<dbReference type="Gene3D" id="1.25.40.10">
    <property type="entry name" value="Tetratricopeptide repeat domain"/>
    <property type="match status" value="1"/>
</dbReference>
<dbReference type="AlphaFoldDB" id="A0A1H5IWN7"/>